<dbReference type="PATRIC" id="fig|1439726.3.peg.4052"/>
<evidence type="ECO:0000256" key="2">
    <source>
        <dbReference type="ARBA" id="ARBA00023125"/>
    </source>
</evidence>
<dbReference type="SUPFAM" id="SSF48008">
    <property type="entry name" value="GntR ligand-binding domain-like"/>
    <property type="match status" value="1"/>
</dbReference>
<evidence type="ECO:0000256" key="1">
    <source>
        <dbReference type="ARBA" id="ARBA00023015"/>
    </source>
</evidence>
<evidence type="ECO:0000256" key="3">
    <source>
        <dbReference type="ARBA" id="ARBA00023163"/>
    </source>
</evidence>
<gene>
    <name evidence="6" type="primary">ydfH_2</name>
    <name evidence="6" type="ORF">A6302_03842</name>
</gene>
<dbReference type="InterPro" id="IPR000524">
    <property type="entry name" value="Tscrpt_reg_HTH_GntR"/>
</dbReference>
<feature type="domain" description="HTH gntR-type" evidence="5">
    <location>
        <begin position="38"/>
        <end position="105"/>
    </location>
</feature>
<protein>
    <submittedName>
        <fullName evidence="6">Putative HTH-type transcriptional regulator YdfH</fullName>
    </submittedName>
</protein>
<keyword evidence="7" id="KW-1185">Reference proteome</keyword>
<dbReference type="InterPro" id="IPR036388">
    <property type="entry name" value="WH-like_DNA-bd_sf"/>
</dbReference>
<dbReference type="InterPro" id="IPR011711">
    <property type="entry name" value="GntR_C"/>
</dbReference>
<dbReference type="PROSITE" id="PS50949">
    <property type="entry name" value="HTH_GNTR"/>
    <property type="match status" value="1"/>
</dbReference>
<dbReference type="GO" id="GO:0003677">
    <property type="term" value="F:DNA binding"/>
    <property type="evidence" value="ECO:0007669"/>
    <property type="project" value="UniProtKB-KW"/>
</dbReference>
<dbReference type="GO" id="GO:0003700">
    <property type="term" value="F:DNA-binding transcription factor activity"/>
    <property type="evidence" value="ECO:0007669"/>
    <property type="project" value="InterPro"/>
</dbReference>
<sequence length="259" mass="27371">MTVGGVKSARSRAPSRGSDGGRAADPGLGGRAGAGLRGARARAIYVSVLEAILSNRLSPMTRLPEDDLGSIYGASRTIVRSALEALAHDGVIVIEPNRGAFVASPGTAEAREVFDARLLIEPQLAARAAERVSFADIAALRRHLDAEEAAVHGERQQQAILLSGRFHVLMADAAGQVTLARFVRELVSRSSLIVALYWRRRDATCACSAHRALVEALAAGRPELAQQLMRDHLAETLDGLDLTDPRQGVSDLSAALTGG</sequence>
<reference evidence="6 7" key="1">
    <citation type="submission" date="2016-07" db="EMBL/GenBank/DDBJ databases">
        <title>Draft Genome Sequence of Methylobrevis pamukkalensis PK2.</title>
        <authorList>
            <person name="Vasilenko O.V."/>
            <person name="Doronina N.V."/>
            <person name="Shmareva M.N."/>
            <person name="Tarlachkov S.V."/>
            <person name="Mustakhimov I."/>
            <person name="Trotsenko Y.A."/>
        </authorList>
    </citation>
    <scope>NUCLEOTIDE SEQUENCE [LARGE SCALE GENOMIC DNA]</scope>
    <source>
        <strain evidence="6 7">PK2</strain>
    </source>
</reference>
<keyword evidence="3" id="KW-0804">Transcription</keyword>
<evidence type="ECO:0000313" key="6">
    <source>
        <dbReference type="EMBL" id="ODN68863.1"/>
    </source>
</evidence>
<dbReference type="Gene3D" id="1.20.120.530">
    <property type="entry name" value="GntR ligand-binding domain-like"/>
    <property type="match status" value="1"/>
</dbReference>
<dbReference type="EMBL" id="MCRJ01000127">
    <property type="protein sequence ID" value="ODN68863.1"/>
    <property type="molecule type" value="Genomic_DNA"/>
</dbReference>
<organism evidence="6 7">
    <name type="scientific">Methylobrevis pamukkalensis</name>
    <dbReference type="NCBI Taxonomy" id="1439726"/>
    <lineage>
        <taxon>Bacteria</taxon>
        <taxon>Pseudomonadati</taxon>
        <taxon>Pseudomonadota</taxon>
        <taxon>Alphaproteobacteria</taxon>
        <taxon>Hyphomicrobiales</taxon>
        <taxon>Pleomorphomonadaceae</taxon>
        <taxon>Methylobrevis</taxon>
    </lineage>
</organism>
<evidence type="ECO:0000256" key="4">
    <source>
        <dbReference type="SAM" id="MobiDB-lite"/>
    </source>
</evidence>
<evidence type="ECO:0000313" key="7">
    <source>
        <dbReference type="Proteomes" id="UP000094622"/>
    </source>
</evidence>
<dbReference type="Gene3D" id="1.10.10.10">
    <property type="entry name" value="Winged helix-like DNA-binding domain superfamily/Winged helix DNA-binding domain"/>
    <property type="match status" value="1"/>
</dbReference>
<dbReference type="PANTHER" id="PTHR43537:SF53">
    <property type="entry name" value="HTH-TYPE TRANSCRIPTIONAL REPRESSOR NANR"/>
    <property type="match status" value="1"/>
</dbReference>
<proteinExistence type="predicted"/>
<dbReference type="SMART" id="SM00895">
    <property type="entry name" value="FCD"/>
    <property type="match status" value="1"/>
</dbReference>
<keyword evidence="1" id="KW-0805">Transcription regulation</keyword>
<dbReference type="InterPro" id="IPR008920">
    <property type="entry name" value="TF_FadR/GntR_C"/>
</dbReference>
<dbReference type="SMART" id="SM00345">
    <property type="entry name" value="HTH_GNTR"/>
    <property type="match status" value="1"/>
</dbReference>
<dbReference type="Pfam" id="PF07729">
    <property type="entry name" value="FCD"/>
    <property type="match status" value="1"/>
</dbReference>
<dbReference type="AlphaFoldDB" id="A0A1E3GXV1"/>
<evidence type="ECO:0000259" key="5">
    <source>
        <dbReference type="PROSITE" id="PS50949"/>
    </source>
</evidence>
<keyword evidence="2" id="KW-0238">DNA-binding</keyword>
<dbReference type="PANTHER" id="PTHR43537">
    <property type="entry name" value="TRANSCRIPTIONAL REGULATOR, GNTR FAMILY"/>
    <property type="match status" value="1"/>
</dbReference>
<dbReference type="CDD" id="cd07377">
    <property type="entry name" value="WHTH_GntR"/>
    <property type="match status" value="1"/>
</dbReference>
<comment type="caution">
    <text evidence="6">The sequence shown here is derived from an EMBL/GenBank/DDBJ whole genome shotgun (WGS) entry which is preliminary data.</text>
</comment>
<dbReference type="InterPro" id="IPR036390">
    <property type="entry name" value="WH_DNA-bd_sf"/>
</dbReference>
<feature type="region of interest" description="Disordered" evidence="4">
    <location>
        <begin position="1"/>
        <end position="29"/>
    </location>
</feature>
<name>A0A1E3GXV1_9HYPH</name>
<dbReference type="Proteomes" id="UP000094622">
    <property type="component" value="Unassembled WGS sequence"/>
</dbReference>
<dbReference type="SUPFAM" id="SSF46785">
    <property type="entry name" value="Winged helix' DNA-binding domain"/>
    <property type="match status" value="1"/>
</dbReference>
<accession>A0A1E3GXV1</accession>
<dbReference type="Pfam" id="PF00392">
    <property type="entry name" value="GntR"/>
    <property type="match status" value="1"/>
</dbReference>